<proteinExistence type="predicted"/>
<dbReference type="AlphaFoldDB" id="A0A6N2U926"/>
<evidence type="ECO:0000313" key="1">
    <source>
        <dbReference type="EMBL" id="VYT14218.1"/>
    </source>
</evidence>
<protein>
    <submittedName>
        <fullName evidence="1">Uncharacterized protein</fullName>
    </submittedName>
</protein>
<gene>
    <name evidence="1" type="ORF">BLLFYP82_01843</name>
</gene>
<dbReference type="EMBL" id="CACRSV010000033">
    <property type="protein sequence ID" value="VYT14218.1"/>
    <property type="molecule type" value="Genomic_DNA"/>
</dbReference>
<reference evidence="1" key="1">
    <citation type="submission" date="2019-11" db="EMBL/GenBank/DDBJ databases">
        <authorList>
            <person name="Feng L."/>
        </authorList>
    </citation>
    <scope>NUCLEOTIDE SEQUENCE</scope>
    <source>
        <strain evidence="1">BlongumLFYP82</strain>
    </source>
</reference>
<sequence>MIVTSTLEASVIEGDKLVIKSGIVRCDGDIRVFSISGSGDIEVGGDIICDEITFTGKLRCNGDIVCSGNLSVNGSLGTRHISGQTVRLNGVLKGHDINSRALEVHPLRSTMFSRFDMDGYEDGSTVRHITAVTVEANHLQCRTLTADSAMLRNGSAVESATCATAIGIDRTSSVLLVNGDCQRIHLKTA</sequence>
<accession>A0A6N2U926</accession>
<name>A0A6N2U926_BIFLN</name>
<organism evidence="1">
    <name type="scientific">Bifidobacterium longum</name>
    <dbReference type="NCBI Taxonomy" id="216816"/>
    <lineage>
        <taxon>Bacteria</taxon>
        <taxon>Bacillati</taxon>
        <taxon>Actinomycetota</taxon>
        <taxon>Actinomycetes</taxon>
        <taxon>Bifidobacteriales</taxon>
        <taxon>Bifidobacteriaceae</taxon>
        <taxon>Bifidobacterium</taxon>
    </lineage>
</organism>